<dbReference type="PANTHER" id="PTHR45764">
    <property type="entry name" value="BZIP TRANSCRIPTION FACTOR 44"/>
    <property type="match status" value="1"/>
</dbReference>
<dbReference type="Pfam" id="PF00170">
    <property type="entry name" value="bZIP_1"/>
    <property type="match status" value="1"/>
</dbReference>
<protein>
    <submittedName>
        <fullName evidence="9">Putative bZIP transcription factor 53</fullName>
    </submittedName>
</protein>
<feature type="compositionally biased region" description="Low complexity" evidence="6">
    <location>
        <begin position="1"/>
        <end position="13"/>
    </location>
</feature>
<reference evidence="9" key="1">
    <citation type="submission" date="2019-08" db="EMBL/GenBank/DDBJ databases">
        <title>Reference gene set and small RNA set construction with multiple tissues from Davidia involucrata Baill.</title>
        <authorList>
            <person name="Yang H."/>
            <person name="Zhou C."/>
            <person name="Li G."/>
            <person name="Wang J."/>
            <person name="Gao P."/>
            <person name="Wang M."/>
            <person name="Wang R."/>
            <person name="Zhao Y."/>
        </authorList>
    </citation>
    <scope>NUCLEOTIDE SEQUENCE</scope>
    <source>
        <tissue evidence="9">Mixed with DoveR01_LX</tissue>
    </source>
</reference>
<keyword evidence="2" id="KW-0805">Transcription regulation</keyword>
<evidence type="ECO:0000256" key="2">
    <source>
        <dbReference type="ARBA" id="ARBA00023015"/>
    </source>
</evidence>
<proteinExistence type="predicted"/>
<dbReference type="InterPro" id="IPR004827">
    <property type="entry name" value="bZIP"/>
</dbReference>
<sequence length="142" mass="16399">MSSLKQVRSSSSSDGDPKYATMDERKRKRMISNRESAKRSRMRKQKLVEDLTNEATQIQNENNRIVGKIDSTTEMYMAFALQNNDLRAQAMELTERLRSLNHVLRNSGLAVDIPEIPDPLLKPWQLLRPLQPVMASSDFFQF</sequence>
<dbReference type="GO" id="GO:0045893">
    <property type="term" value="P:positive regulation of DNA-templated transcription"/>
    <property type="evidence" value="ECO:0007669"/>
    <property type="project" value="TreeGrafter"/>
</dbReference>
<evidence type="ECO:0000256" key="1">
    <source>
        <dbReference type="ARBA" id="ARBA00004123"/>
    </source>
</evidence>
<evidence type="ECO:0000256" key="4">
    <source>
        <dbReference type="ARBA" id="ARBA00023163"/>
    </source>
</evidence>
<comment type="subcellular location">
    <subcellularLocation>
        <location evidence="1">Nucleus</location>
    </subcellularLocation>
</comment>
<dbReference type="GO" id="GO:0000976">
    <property type="term" value="F:transcription cis-regulatory region binding"/>
    <property type="evidence" value="ECO:0007669"/>
    <property type="project" value="TreeGrafter"/>
</dbReference>
<dbReference type="PROSITE" id="PS00036">
    <property type="entry name" value="BZIP_BASIC"/>
    <property type="match status" value="1"/>
</dbReference>
<dbReference type="GO" id="GO:0005634">
    <property type="term" value="C:nucleus"/>
    <property type="evidence" value="ECO:0007669"/>
    <property type="project" value="UniProtKB-SubCell"/>
</dbReference>
<evidence type="ECO:0000313" key="9">
    <source>
        <dbReference type="EMBL" id="MPA31834.1"/>
    </source>
</evidence>
<feature type="compositionally biased region" description="Basic and acidic residues" evidence="6">
    <location>
        <begin position="15"/>
        <end position="25"/>
    </location>
</feature>
<keyword evidence="3" id="KW-0238">DNA-binding</keyword>
<dbReference type="PANTHER" id="PTHR45764:SF34">
    <property type="entry name" value="BZIP TRANSCRIPTION FACTOR 53"/>
    <property type="match status" value="1"/>
</dbReference>
<accession>A0A5B6YJA1</accession>
<feature type="region of interest" description="Disordered" evidence="6">
    <location>
        <begin position="1"/>
        <end position="46"/>
    </location>
</feature>
<dbReference type="InterPro" id="IPR045314">
    <property type="entry name" value="bZIP_plant_GBF1"/>
</dbReference>
<evidence type="ECO:0000259" key="7">
    <source>
        <dbReference type="PROSITE" id="PS50217"/>
    </source>
</evidence>
<dbReference type="SUPFAM" id="SSF57959">
    <property type="entry name" value="Leucine zipper domain"/>
    <property type="match status" value="1"/>
</dbReference>
<dbReference type="EMBL" id="GHES01001275">
    <property type="protein sequence ID" value="MPA31834.1"/>
    <property type="molecule type" value="Transcribed_RNA"/>
</dbReference>
<evidence type="ECO:0000256" key="3">
    <source>
        <dbReference type="ARBA" id="ARBA00023125"/>
    </source>
</evidence>
<dbReference type="GO" id="GO:0003700">
    <property type="term" value="F:DNA-binding transcription factor activity"/>
    <property type="evidence" value="ECO:0007669"/>
    <property type="project" value="InterPro"/>
</dbReference>
<organism evidence="9">
    <name type="scientific">Davidia involucrata</name>
    <name type="common">Dove tree</name>
    <dbReference type="NCBI Taxonomy" id="16924"/>
    <lineage>
        <taxon>Eukaryota</taxon>
        <taxon>Viridiplantae</taxon>
        <taxon>Streptophyta</taxon>
        <taxon>Embryophyta</taxon>
        <taxon>Tracheophyta</taxon>
        <taxon>Spermatophyta</taxon>
        <taxon>Magnoliopsida</taxon>
        <taxon>eudicotyledons</taxon>
        <taxon>Gunneridae</taxon>
        <taxon>Pentapetalae</taxon>
        <taxon>asterids</taxon>
        <taxon>Cornales</taxon>
        <taxon>Nyssaceae</taxon>
        <taxon>Davidia</taxon>
    </lineage>
</organism>
<dbReference type="Gene3D" id="1.20.5.170">
    <property type="match status" value="1"/>
</dbReference>
<dbReference type="PROSITE" id="PS50217">
    <property type="entry name" value="BZIP"/>
    <property type="match status" value="1"/>
</dbReference>
<evidence type="ECO:0000256" key="5">
    <source>
        <dbReference type="ARBA" id="ARBA00023242"/>
    </source>
</evidence>
<dbReference type="EMBL" id="GHES01001274">
    <property type="protein sequence ID" value="MPA31833.1"/>
    <property type="molecule type" value="Transcribed_RNA"/>
</dbReference>
<dbReference type="InterPro" id="IPR046347">
    <property type="entry name" value="bZIP_sf"/>
</dbReference>
<dbReference type="CDD" id="cd14702">
    <property type="entry name" value="bZIP_plant_GBF1"/>
    <property type="match status" value="1"/>
</dbReference>
<evidence type="ECO:0000313" key="8">
    <source>
        <dbReference type="EMBL" id="MPA31833.1"/>
    </source>
</evidence>
<gene>
    <name evidence="8" type="ORF">Din_001274</name>
    <name evidence="9" type="ORF">Din_001275</name>
</gene>
<feature type="domain" description="BZIP" evidence="7">
    <location>
        <begin position="23"/>
        <end position="74"/>
    </location>
</feature>
<keyword evidence="5" id="KW-0539">Nucleus</keyword>
<dbReference type="FunFam" id="1.20.5.170:FF:000020">
    <property type="entry name" value="BZIP transcription factor"/>
    <property type="match status" value="1"/>
</dbReference>
<evidence type="ECO:0000256" key="6">
    <source>
        <dbReference type="SAM" id="MobiDB-lite"/>
    </source>
</evidence>
<keyword evidence="4" id="KW-0804">Transcription</keyword>
<dbReference type="GO" id="GO:0046982">
    <property type="term" value="F:protein heterodimerization activity"/>
    <property type="evidence" value="ECO:0007669"/>
    <property type="project" value="UniProtKB-ARBA"/>
</dbReference>
<dbReference type="SMART" id="SM00338">
    <property type="entry name" value="BRLZ"/>
    <property type="match status" value="1"/>
</dbReference>
<name>A0A5B6YJA1_DAVIN</name>
<dbReference type="AlphaFoldDB" id="A0A5B6YJA1"/>